<organism evidence="1 2">
    <name type="scientific">Bradyrhizobium daqingense</name>
    <dbReference type="NCBI Taxonomy" id="993502"/>
    <lineage>
        <taxon>Bacteria</taxon>
        <taxon>Pseudomonadati</taxon>
        <taxon>Pseudomonadota</taxon>
        <taxon>Alphaproteobacteria</taxon>
        <taxon>Hyphomicrobiales</taxon>
        <taxon>Nitrobacteraceae</taxon>
        <taxon>Bradyrhizobium</taxon>
    </lineage>
</organism>
<evidence type="ECO:0000313" key="1">
    <source>
        <dbReference type="EMBL" id="TWI09970.1"/>
    </source>
</evidence>
<evidence type="ECO:0000313" key="2">
    <source>
        <dbReference type="Proteomes" id="UP000317176"/>
    </source>
</evidence>
<dbReference type="Proteomes" id="UP000317176">
    <property type="component" value="Unassembled WGS sequence"/>
</dbReference>
<sequence>MRKPFVYSPSHDLRDGEPWDEEDIRDLAAVLNRGGTIRDAASLLCRGGAIDDVARKAKELGLESRRDRQTYSNLFGERYGR</sequence>
<dbReference type="AlphaFoldDB" id="A0A562LQS0"/>
<reference evidence="1 2" key="1">
    <citation type="journal article" date="2015" name="Stand. Genomic Sci.">
        <title>Genomic Encyclopedia of Bacterial and Archaeal Type Strains, Phase III: the genomes of soil and plant-associated and newly described type strains.</title>
        <authorList>
            <person name="Whitman W.B."/>
            <person name="Woyke T."/>
            <person name="Klenk H.P."/>
            <person name="Zhou Y."/>
            <person name="Lilburn T.G."/>
            <person name="Beck B.J."/>
            <person name="De Vos P."/>
            <person name="Vandamme P."/>
            <person name="Eisen J.A."/>
            <person name="Garrity G."/>
            <person name="Hugenholtz P."/>
            <person name="Kyrpides N.C."/>
        </authorList>
    </citation>
    <scope>NUCLEOTIDE SEQUENCE [LARGE SCALE GENOMIC DNA]</scope>
    <source>
        <strain evidence="1 2">CGMCC 1.10947</strain>
    </source>
</reference>
<comment type="caution">
    <text evidence="1">The sequence shown here is derived from an EMBL/GenBank/DDBJ whole genome shotgun (WGS) entry which is preliminary data.</text>
</comment>
<keyword evidence="2" id="KW-1185">Reference proteome</keyword>
<accession>A0A562LQS0</accession>
<name>A0A562LQS0_9BRAD</name>
<protein>
    <submittedName>
        <fullName evidence="1">Uncharacterized protein</fullName>
    </submittedName>
</protein>
<dbReference type="EMBL" id="VLKL01000002">
    <property type="protein sequence ID" value="TWI09970.1"/>
    <property type="molecule type" value="Genomic_DNA"/>
</dbReference>
<proteinExistence type="predicted"/>
<gene>
    <name evidence="1" type="ORF">IQ17_01050</name>
</gene>